<reference evidence="1 2" key="1">
    <citation type="journal article" date="2011" name="Mol. Biol. Evol.">
        <title>Phylogenomic evidence for the presence of a flagellum and cbb3 oxidase in the free-living mitochondrial ancestor.</title>
        <authorList>
            <person name="Sassera D."/>
            <person name="Lo N."/>
            <person name="Epis S."/>
            <person name="D'Auria G."/>
            <person name="Montagna M."/>
            <person name="Comandatore F."/>
            <person name="Horner D."/>
            <person name="Pereto J."/>
            <person name="Luciano A.M."/>
            <person name="Franciosi F."/>
            <person name="Ferri E."/>
            <person name="Crotti E."/>
            <person name="Bazzocchi C."/>
            <person name="Daffonchio D."/>
            <person name="Sacchi L."/>
            <person name="Moya A."/>
            <person name="Latorre A."/>
            <person name="Bandi C."/>
        </authorList>
    </citation>
    <scope>NUCLEOTIDE SEQUENCE [LARGE SCALE GENOMIC DNA]</scope>
    <source>
        <strain evidence="1 2">IricVA</strain>
    </source>
</reference>
<dbReference type="Proteomes" id="UP000006639">
    <property type="component" value="Chromosome"/>
</dbReference>
<dbReference type="KEGG" id="mmn:midi_00146"/>
<dbReference type="STRING" id="696127.midi_00146"/>
<sequence>MGVDDAVIGKRPRPLQVAGLWQCKHMYVVFGKSSFTFSLELSSLNGSNGFIINGIANGNNAGRSVAFAGDANKMGLC</sequence>
<organism evidence="1 2">
    <name type="scientific">Midichloria mitochondrii (strain IricVA)</name>
    <dbReference type="NCBI Taxonomy" id="696127"/>
    <lineage>
        <taxon>Bacteria</taxon>
        <taxon>Pseudomonadati</taxon>
        <taxon>Pseudomonadota</taxon>
        <taxon>Alphaproteobacteria</taxon>
        <taxon>Rickettsiales</taxon>
        <taxon>Candidatus Midichloriaceae</taxon>
        <taxon>Candidatus Midichloria</taxon>
    </lineage>
</organism>
<proteinExistence type="predicted"/>
<evidence type="ECO:0000313" key="2">
    <source>
        <dbReference type="Proteomes" id="UP000006639"/>
    </source>
</evidence>
<name>F7XUW8_MIDMI</name>
<keyword evidence="2" id="KW-1185">Reference proteome</keyword>
<dbReference type="EMBL" id="CP002130">
    <property type="protein sequence ID" value="AEI88467.1"/>
    <property type="molecule type" value="Genomic_DNA"/>
</dbReference>
<accession>F7XUW8</accession>
<dbReference type="HOGENOM" id="CLU_2634167_0_0_5"/>
<evidence type="ECO:0000313" key="1">
    <source>
        <dbReference type="EMBL" id="AEI88467.1"/>
    </source>
</evidence>
<dbReference type="AlphaFoldDB" id="F7XUW8"/>
<protein>
    <submittedName>
        <fullName evidence="1">Putative membrane protein</fullName>
    </submittedName>
</protein>
<gene>
    <name evidence="1" type="ordered locus">midi_00146</name>
</gene>